<proteinExistence type="predicted"/>
<dbReference type="AlphaFoldDB" id="A0A0F4QKA1"/>
<keyword evidence="3" id="KW-1185">Reference proteome</keyword>
<evidence type="ECO:0000313" key="2">
    <source>
        <dbReference type="EMBL" id="KJZ08128.1"/>
    </source>
</evidence>
<dbReference type="OrthoDB" id="6307250at2"/>
<dbReference type="RefSeq" id="WP_046005495.1">
    <property type="nucleotide sequence ID" value="NZ_JXYA01000028.1"/>
</dbReference>
<dbReference type="GO" id="GO:0003755">
    <property type="term" value="F:peptidyl-prolyl cis-trans isomerase activity"/>
    <property type="evidence" value="ECO:0007669"/>
    <property type="project" value="InterPro"/>
</dbReference>
<dbReference type="Proteomes" id="UP000033452">
    <property type="component" value="Unassembled WGS sequence"/>
</dbReference>
<dbReference type="Pfam" id="PF13145">
    <property type="entry name" value="Rotamase_2"/>
    <property type="match status" value="1"/>
</dbReference>
<protein>
    <recommendedName>
        <fullName evidence="1">PpiC domain-containing protein</fullName>
    </recommendedName>
</protein>
<organism evidence="2 3">
    <name type="scientific">Pseudoalteromonas rubra</name>
    <dbReference type="NCBI Taxonomy" id="43658"/>
    <lineage>
        <taxon>Bacteria</taxon>
        <taxon>Pseudomonadati</taxon>
        <taxon>Pseudomonadota</taxon>
        <taxon>Gammaproteobacteria</taxon>
        <taxon>Alteromonadales</taxon>
        <taxon>Pseudoalteromonadaceae</taxon>
        <taxon>Pseudoalteromonas</taxon>
    </lineage>
</organism>
<reference evidence="2 3" key="1">
    <citation type="journal article" date="2015" name="BMC Genomics">
        <title>Genome mining reveals unlocked bioactive potential of marine Gram-negative bacteria.</title>
        <authorList>
            <person name="Machado H."/>
            <person name="Sonnenschein E.C."/>
            <person name="Melchiorsen J."/>
            <person name="Gram L."/>
        </authorList>
    </citation>
    <scope>NUCLEOTIDE SEQUENCE [LARGE SCALE GENOMIC DNA]</scope>
    <source>
        <strain evidence="2 3">S2471</strain>
    </source>
</reference>
<dbReference type="InterPro" id="IPR000297">
    <property type="entry name" value="PPIase_PpiC"/>
</dbReference>
<accession>A0A0F4QKA1</accession>
<comment type="caution">
    <text evidence="2">The sequence shown here is derived from an EMBL/GenBank/DDBJ whole genome shotgun (WGS) entry which is preliminary data.</text>
</comment>
<dbReference type="PATRIC" id="fig|43658.5.peg.2830"/>
<sequence>MYYLVLLLAGCLSLPCWASLTQLTKPELALMQSLYQQQDRALSATELNKHLLENQFLLATARQLNPELLKRQSSVGFNNDYHIRRMMLTLLIHQFPALKSVPKAQLKAPFDAAALSGLLGSYPADGNYQPEQIAHWEQINLLDTPKVTLAQLLTSQSMQNRFRLHQGDIGLLTHQLIEWHYYADLTAAAAPLLAQQGLTLARLSALAAGELIRPPMLAYLGIKAQLHGERSPYLEALRANIPGSEIQRYYQRHRDDFRYQSQLSALAVTFDTMEAAKQFQTQLRKKGPLSALTATKLRNEFATDEQAALRPITREHAQRWLAQLAFSSKPGKATSPVRTPQGRWAVVYAEQPQYAYYPQDSETVRYRALESLTTQYAVAAYQKRFKHWQQQHGVKL</sequence>
<feature type="domain" description="PpiC" evidence="1">
    <location>
        <begin position="244"/>
        <end position="353"/>
    </location>
</feature>
<dbReference type="EMBL" id="JXYA01000028">
    <property type="protein sequence ID" value="KJZ08128.1"/>
    <property type="molecule type" value="Genomic_DNA"/>
</dbReference>
<evidence type="ECO:0000259" key="1">
    <source>
        <dbReference type="Pfam" id="PF13145"/>
    </source>
</evidence>
<name>A0A0F4QKA1_9GAMM</name>
<evidence type="ECO:0000313" key="3">
    <source>
        <dbReference type="Proteomes" id="UP000033452"/>
    </source>
</evidence>
<gene>
    <name evidence="2" type="ORF">TW77_13400</name>
</gene>